<organism evidence="2 3">
    <name type="scientific">Cronartium quercuum f. sp. fusiforme G11</name>
    <dbReference type="NCBI Taxonomy" id="708437"/>
    <lineage>
        <taxon>Eukaryota</taxon>
        <taxon>Fungi</taxon>
        <taxon>Dikarya</taxon>
        <taxon>Basidiomycota</taxon>
        <taxon>Pucciniomycotina</taxon>
        <taxon>Pucciniomycetes</taxon>
        <taxon>Pucciniales</taxon>
        <taxon>Coleosporiaceae</taxon>
        <taxon>Cronartium</taxon>
    </lineage>
</organism>
<feature type="compositionally biased region" description="Low complexity" evidence="1">
    <location>
        <begin position="258"/>
        <end position="276"/>
    </location>
</feature>
<evidence type="ECO:0000256" key="1">
    <source>
        <dbReference type="SAM" id="MobiDB-lite"/>
    </source>
</evidence>
<reference evidence="2" key="1">
    <citation type="submission" date="2013-11" db="EMBL/GenBank/DDBJ databases">
        <title>Genome sequence of the fusiform rust pathogen reveals effectors for host alternation and coevolution with pine.</title>
        <authorList>
            <consortium name="DOE Joint Genome Institute"/>
            <person name="Smith K."/>
            <person name="Pendleton A."/>
            <person name="Kubisiak T."/>
            <person name="Anderson C."/>
            <person name="Salamov A."/>
            <person name="Aerts A."/>
            <person name="Riley R."/>
            <person name="Clum A."/>
            <person name="Lindquist E."/>
            <person name="Ence D."/>
            <person name="Campbell M."/>
            <person name="Kronenberg Z."/>
            <person name="Feau N."/>
            <person name="Dhillon B."/>
            <person name="Hamelin R."/>
            <person name="Burleigh J."/>
            <person name="Smith J."/>
            <person name="Yandell M."/>
            <person name="Nelson C."/>
            <person name="Grigoriev I."/>
            <person name="Davis J."/>
        </authorList>
    </citation>
    <scope>NUCLEOTIDE SEQUENCE</scope>
    <source>
        <strain evidence="2">G11</strain>
    </source>
</reference>
<sequence length="350" mass="38435">MDGIPPENSPGNVREEDVLMDNPDAPKQDPQPRRTSSQASSKTPAPPVSTPQVIPPRPQTPALNSPNPFNPLSDLNRVVVTGLAKFEEKRMSKKRARLGVSCLSEDDTSGISRSKRFLNLFPDCASNPTMSDAIMKLHHLIEVALPLPKEGGDIVKVRSDTVTNIRTIMARVVEMDQHRATVRSRENKAETEEERAMRPTASSNSFASKVPDALETRLVGLQCQLDMVIHTLGTTPKAKAGSNQTQARPNGQNPHTTPPTLATTPTPSYALTASKHAPARPPQQTPTPTRHPSKKQNCTAMIFQRDILSLVNKMLKAKNIKSKTIGFQAIKIKAVHRHPSNDLNFLHQHT</sequence>
<feature type="compositionally biased region" description="Pro residues" evidence="1">
    <location>
        <begin position="44"/>
        <end position="59"/>
    </location>
</feature>
<dbReference type="Proteomes" id="UP000886653">
    <property type="component" value="Unassembled WGS sequence"/>
</dbReference>
<feature type="compositionally biased region" description="Basic and acidic residues" evidence="1">
    <location>
        <begin position="179"/>
        <end position="197"/>
    </location>
</feature>
<feature type="compositionally biased region" description="Polar residues" evidence="1">
    <location>
        <begin position="241"/>
        <end position="255"/>
    </location>
</feature>
<dbReference type="AlphaFoldDB" id="A0A9P6NU75"/>
<feature type="region of interest" description="Disordered" evidence="1">
    <location>
        <begin position="1"/>
        <end position="74"/>
    </location>
</feature>
<gene>
    <name evidence="2" type="ORF">CROQUDRAFT_88083</name>
</gene>
<evidence type="ECO:0000313" key="3">
    <source>
        <dbReference type="Proteomes" id="UP000886653"/>
    </source>
</evidence>
<proteinExistence type="predicted"/>
<feature type="region of interest" description="Disordered" evidence="1">
    <location>
        <begin position="235"/>
        <end position="297"/>
    </location>
</feature>
<name>A0A9P6NU75_9BASI</name>
<feature type="region of interest" description="Disordered" evidence="1">
    <location>
        <begin position="179"/>
        <end position="207"/>
    </location>
</feature>
<comment type="caution">
    <text evidence="2">The sequence shown here is derived from an EMBL/GenBank/DDBJ whole genome shotgun (WGS) entry which is preliminary data.</text>
</comment>
<evidence type="ECO:0000313" key="2">
    <source>
        <dbReference type="EMBL" id="KAG0150304.1"/>
    </source>
</evidence>
<feature type="compositionally biased region" description="Polar residues" evidence="1">
    <location>
        <begin position="33"/>
        <end position="43"/>
    </location>
</feature>
<dbReference type="EMBL" id="MU167220">
    <property type="protein sequence ID" value="KAG0150304.1"/>
    <property type="molecule type" value="Genomic_DNA"/>
</dbReference>
<keyword evidence="3" id="KW-1185">Reference proteome</keyword>
<protein>
    <submittedName>
        <fullName evidence="2">Uncharacterized protein</fullName>
    </submittedName>
</protein>
<accession>A0A9P6NU75</accession>